<dbReference type="PANTHER" id="PTHR32215:SF14">
    <property type="entry name" value="SMALL RIBOSOMAL SUBUNIT PROTEIN RACK1"/>
    <property type="match status" value="1"/>
</dbReference>
<comment type="caution">
    <text evidence="2">The sequence shown here is derived from an EMBL/GenBank/DDBJ whole genome shotgun (WGS) entry which is preliminary data.</text>
</comment>
<reference evidence="2 3" key="1">
    <citation type="journal article" date="2013" name="PLoS ONE">
        <title>Predicting the Proteins of Angomonas deanei, Strigomonas culicis and Their Respective Endosymbionts Reveals New Aspects of the Trypanosomatidae Family.</title>
        <authorList>
            <person name="Motta M.C."/>
            <person name="Martins A.C."/>
            <person name="de Souza S.S."/>
            <person name="Catta-Preta C.M."/>
            <person name="Silva R."/>
            <person name="Klein C.C."/>
            <person name="de Almeida L.G."/>
            <person name="de Lima Cunha O."/>
            <person name="Ciapina L.P."/>
            <person name="Brocchi M."/>
            <person name="Colabardini A.C."/>
            <person name="de Araujo Lima B."/>
            <person name="Machado C.R."/>
            <person name="de Almeida Soares C.M."/>
            <person name="Probst C.M."/>
            <person name="de Menezes C.B."/>
            <person name="Thompson C.E."/>
            <person name="Bartholomeu D.C."/>
            <person name="Gradia D.F."/>
            <person name="Pavoni D.P."/>
            <person name="Grisard E.C."/>
            <person name="Fantinatti-Garboggini F."/>
            <person name="Marchini F.K."/>
            <person name="Rodrigues-Luiz G.F."/>
            <person name="Wagner G."/>
            <person name="Goldman G.H."/>
            <person name="Fietto J.L."/>
            <person name="Elias M.C."/>
            <person name="Goldman M.H."/>
            <person name="Sagot M.F."/>
            <person name="Pereira M."/>
            <person name="Stoco P.H."/>
            <person name="de Mendonca-Neto R.P."/>
            <person name="Teixeira S.M."/>
            <person name="Maciel T.E."/>
            <person name="de Oliveira Mendes T.A."/>
            <person name="Urmenyi T.P."/>
            <person name="de Souza W."/>
            <person name="Schenkman S."/>
            <person name="de Vasconcelos A.T."/>
        </authorList>
    </citation>
    <scope>NUCLEOTIDE SEQUENCE [LARGE SCALE GENOMIC DNA]</scope>
</reference>
<feature type="compositionally biased region" description="Basic and acidic residues" evidence="1">
    <location>
        <begin position="32"/>
        <end position="48"/>
    </location>
</feature>
<gene>
    <name evidence="2" type="ORF">STCU_10662</name>
</gene>
<feature type="region of interest" description="Disordered" evidence="1">
    <location>
        <begin position="1"/>
        <end position="72"/>
    </location>
</feature>
<feature type="compositionally biased region" description="Basic and acidic residues" evidence="1">
    <location>
        <begin position="1"/>
        <end position="16"/>
    </location>
</feature>
<organism evidence="2 3">
    <name type="scientific">Strigomonas culicis</name>
    <dbReference type="NCBI Taxonomy" id="28005"/>
    <lineage>
        <taxon>Eukaryota</taxon>
        <taxon>Discoba</taxon>
        <taxon>Euglenozoa</taxon>
        <taxon>Kinetoplastea</taxon>
        <taxon>Metakinetoplastina</taxon>
        <taxon>Trypanosomatida</taxon>
        <taxon>Trypanosomatidae</taxon>
        <taxon>Strigomonadinae</taxon>
        <taxon>Strigomonas</taxon>
    </lineage>
</organism>
<evidence type="ECO:0000256" key="1">
    <source>
        <dbReference type="SAM" id="MobiDB-lite"/>
    </source>
</evidence>
<protein>
    <submittedName>
        <fullName evidence="2">Uncharacterized protein</fullName>
    </submittedName>
</protein>
<feature type="compositionally biased region" description="Basic and acidic residues" evidence="1">
    <location>
        <begin position="58"/>
        <end position="71"/>
    </location>
</feature>
<evidence type="ECO:0000313" key="2">
    <source>
        <dbReference type="EMBL" id="EPY17368.1"/>
    </source>
</evidence>
<dbReference type="PANTHER" id="PTHR32215">
    <property type="entry name" value="CILIA- AND FLAGELLA-ASSOCIATED PROTEIN 57"/>
    <property type="match status" value="1"/>
</dbReference>
<evidence type="ECO:0000313" key="3">
    <source>
        <dbReference type="Proteomes" id="UP000015354"/>
    </source>
</evidence>
<name>S9TLX6_9TRYP</name>
<dbReference type="OrthoDB" id="10251741at2759"/>
<accession>S9TLX6</accession>
<dbReference type="AlphaFoldDB" id="S9TLX6"/>
<dbReference type="Proteomes" id="UP000015354">
    <property type="component" value="Unassembled WGS sequence"/>
</dbReference>
<keyword evidence="3" id="KW-1185">Reference proteome</keyword>
<dbReference type="EMBL" id="ATMH01010515">
    <property type="protein sequence ID" value="EPY17368.1"/>
    <property type="molecule type" value="Genomic_DNA"/>
</dbReference>
<sequence>MKMKEMAKALLEKYVDPKPNQQKSKLLSARTAADEVREYNRERDHLERNLTSLKKKVNKDAENNRTDRNRITSENVILVREINDLRKEARTLAAKAGVVLEVDPSGTSVFDEEWRREIEAQRAEIDRLKAMSDVLEAKLKENGIPLPTSK</sequence>
<dbReference type="InterPro" id="IPR052993">
    <property type="entry name" value="CFA-57"/>
</dbReference>
<proteinExistence type="predicted"/>